<evidence type="ECO:0000313" key="5">
    <source>
        <dbReference type="Proteomes" id="UP000789572"/>
    </source>
</evidence>
<evidence type="ECO:0000256" key="1">
    <source>
        <dbReference type="SAM" id="MobiDB-lite"/>
    </source>
</evidence>
<sequence>MKIFAFFLALTAITLTSATYLETRNSLGNVKLLSLTESAVNNSCGPDYPDYYQCPSGNGCCPTGTDCLDDTYCNMLCTVDDTPCGAGCCYTDQTCKPDGSCVTNSGNSSGSGSGNNSSSSGGSGSSGSGGSSSGSSGGDGGGRPSKNVAPKAAMQLSNMFLIIIIVVSIYVFSHI</sequence>
<gene>
    <name evidence="4" type="ORF">POCULU_LOCUS8522</name>
</gene>
<evidence type="ECO:0000256" key="3">
    <source>
        <dbReference type="SAM" id="SignalP"/>
    </source>
</evidence>
<feature type="signal peptide" evidence="3">
    <location>
        <begin position="1"/>
        <end position="18"/>
    </location>
</feature>
<feature type="transmembrane region" description="Helical" evidence="2">
    <location>
        <begin position="152"/>
        <end position="172"/>
    </location>
</feature>
<accession>A0A9N9D2T6</accession>
<keyword evidence="2" id="KW-0472">Membrane</keyword>
<feature type="chain" id="PRO_5040164997" evidence="3">
    <location>
        <begin position="19"/>
        <end position="175"/>
    </location>
</feature>
<name>A0A9N9D2T6_9GLOM</name>
<dbReference type="AlphaFoldDB" id="A0A9N9D2T6"/>
<feature type="region of interest" description="Disordered" evidence="1">
    <location>
        <begin position="107"/>
        <end position="146"/>
    </location>
</feature>
<evidence type="ECO:0000256" key="2">
    <source>
        <dbReference type="SAM" id="Phobius"/>
    </source>
</evidence>
<protein>
    <submittedName>
        <fullName evidence="4">949_t:CDS:1</fullName>
    </submittedName>
</protein>
<evidence type="ECO:0000313" key="4">
    <source>
        <dbReference type="EMBL" id="CAG8623158.1"/>
    </source>
</evidence>
<keyword evidence="5" id="KW-1185">Reference proteome</keyword>
<keyword evidence="2" id="KW-0812">Transmembrane</keyword>
<organism evidence="4 5">
    <name type="scientific">Paraglomus occultum</name>
    <dbReference type="NCBI Taxonomy" id="144539"/>
    <lineage>
        <taxon>Eukaryota</taxon>
        <taxon>Fungi</taxon>
        <taxon>Fungi incertae sedis</taxon>
        <taxon>Mucoromycota</taxon>
        <taxon>Glomeromycotina</taxon>
        <taxon>Glomeromycetes</taxon>
        <taxon>Paraglomerales</taxon>
        <taxon>Paraglomeraceae</taxon>
        <taxon>Paraglomus</taxon>
    </lineage>
</organism>
<proteinExistence type="predicted"/>
<keyword evidence="2" id="KW-1133">Transmembrane helix</keyword>
<dbReference type="EMBL" id="CAJVPJ010002510">
    <property type="protein sequence ID" value="CAG8623158.1"/>
    <property type="molecule type" value="Genomic_DNA"/>
</dbReference>
<comment type="caution">
    <text evidence="4">The sequence shown here is derived from an EMBL/GenBank/DDBJ whole genome shotgun (WGS) entry which is preliminary data.</text>
</comment>
<dbReference type="Proteomes" id="UP000789572">
    <property type="component" value="Unassembled WGS sequence"/>
</dbReference>
<reference evidence="4" key="1">
    <citation type="submission" date="2021-06" db="EMBL/GenBank/DDBJ databases">
        <authorList>
            <person name="Kallberg Y."/>
            <person name="Tangrot J."/>
            <person name="Rosling A."/>
        </authorList>
    </citation>
    <scope>NUCLEOTIDE SEQUENCE</scope>
    <source>
        <strain evidence="4">IA702</strain>
    </source>
</reference>
<dbReference type="OrthoDB" id="2303281at2759"/>
<keyword evidence="3" id="KW-0732">Signal</keyword>
<feature type="compositionally biased region" description="Gly residues" evidence="1">
    <location>
        <begin position="121"/>
        <end position="143"/>
    </location>
</feature>
<feature type="compositionally biased region" description="Low complexity" evidence="1">
    <location>
        <begin position="107"/>
        <end position="120"/>
    </location>
</feature>